<evidence type="ECO:0000259" key="15">
    <source>
        <dbReference type="PROSITE" id="PS51645"/>
    </source>
</evidence>
<dbReference type="Pfam" id="PF03441">
    <property type="entry name" value="FAD_binding_7"/>
    <property type="match status" value="1"/>
</dbReference>
<feature type="binding site" evidence="12">
    <location>
        <position position="220"/>
    </location>
    <ligand>
        <name>FAD</name>
        <dbReference type="ChEBI" id="CHEBI:57692"/>
    </ligand>
</feature>
<dbReference type="InterPro" id="IPR036134">
    <property type="entry name" value="Crypto/Photolyase_FAD-like_sf"/>
</dbReference>
<dbReference type="Gene3D" id="1.10.579.10">
    <property type="entry name" value="DNA Cyclobutane Dipyrimidine Photolyase, subunit A, domain 3"/>
    <property type="match status" value="1"/>
</dbReference>
<evidence type="ECO:0000256" key="11">
    <source>
        <dbReference type="ARBA" id="ARBA00083107"/>
    </source>
</evidence>
<dbReference type="GO" id="GO:0071949">
    <property type="term" value="F:FAD binding"/>
    <property type="evidence" value="ECO:0007669"/>
    <property type="project" value="TreeGrafter"/>
</dbReference>
<comment type="cofactor">
    <cofactor evidence="1">
        <name>(6R)-5,10-methylene-5,6,7,8-tetrahydrofolate</name>
        <dbReference type="ChEBI" id="CHEBI:15636"/>
    </cofactor>
</comment>
<dbReference type="GO" id="GO:0003904">
    <property type="term" value="F:deoxyribodipyrimidine photo-lyase activity"/>
    <property type="evidence" value="ECO:0007669"/>
    <property type="project" value="UniProtKB-EC"/>
</dbReference>
<feature type="binding site" evidence="12">
    <location>
        <position position="271"/>
    </location>
    <ligand>
        <name>FAD</name>
        <dbReference type="ChEBI" id="CHEBI:57692"/>
    </ligand>
</feature>
<evidence type="ECO:0000313" key="16">
    <source>
        <dbReference type="EMBL" id="OBU03157.1"/>
    </source>
</evidence>
<evidence type="ECO:0000256" key="3">
    <source>
        <dbReference type="ARBA" id="ARBA00013149"/>
    </source>
</evidence>
<dbReference type="InterPro" id="IPR018394">
    <property type="entry name" value="DNA_photolyase_1_CS_C"/>
</dbReference>
<sequence length="477" mass="54087">MTDSVPAVVWLRQDLRLTDNTALHAACQAHRNVTLVFTATPQQWEQHAMSASQQALILCQLRALNIAAAALGITLHIQSCSTYTDAADWLAQWCRQHKTPAVYANNQYGLNEQRRDLRFAAILPDTCRFYTFDDSVLLPPGGVSTQQGGIYKVFTPFRRAFLNILMQTTVRVLPAPKAQGAPVTPADTGLTAQEHPLFPSGEDTALQRLADFCQRDAADYREQRDFPALSGTSQLSAYLATGIISVRQCLSTLRLNFPMVADEPESGGYTWLSELIWREFYIHQLALNPDLSRHRPMQRWTESIIWSPDSDALTAWQQGKTGFPIVDAAMRQLNETGWMHNRLRMITASFLVKDLLIDWRRGEHYFMSRLVDGEFAANNGGWQWAASTGHDSVPYFRIFNPVTQGKRFDPDGSFIRRWLPELAAVPVKYIHTPHEWADKNQYALNYPHPMVDHSMARIRAIEAYETARHTAIKDDGR</sequence>
<accession>A0A1B8H251</accession>
<keyword evidence="7 14" id="KW-0157">Chromophore</keyword>
<keyword evidence="6 12" id="KW-0274">FAD</keyword>
<comment type="similarity">
    <text evidence="14">Belongs to the DNA photolyase family.</text>
</comment>
<comment type="caution">
    <text evidence="16">The sequence shown here is derived from an EMBL/GenBank/DDBJ whole genome shotgun (WGS) entry which is preliminary data.</text>
</comment>
<keyword evidence="17" id="KW-1185">Reference proteome</keyword>
<evidence type="ECO:0000256" key="8">
    <source>
        <dbReference type="ARBA" id="ARBA00031671"/>
    </source>
</evidence>
<dbReference type="EMBL" id="LZEY01000059">
    <property type="protein sequence ID" value="OBU03157.1"/>
    <property type="molecule type" value="Genomic_DNA"/>
</dbReference>
<evidence type="ECO:0000256" key="5">
    <source>
        <dbReference type="ARBA" id="ARBA00022630"/>
    </source>
</evidence>
<dbReference type="InterPro" id="IPR006050">
    <property type="entry name" value="DNA_photolyase_N"/>
</dbReference>
<dbReference type="AlphaFoldDB" id="A0A1B8H251"/>
<dbReference type="RefSeq" id="WP_067405803.1">
    <property type="nucleotide sequence ID" value="NZ_LZEY01000059.1"/>
</dbReference>
<dbReference type="Gene3D" id="1.25.40.80">
    <property type="match status" value="1"/>
</dbReference>
<dbReference type="InterPro" id="IPR014729">
    <property type="entry name" value="Rossmann-like_a/b/a_fold"/>
</dbReference>
<dbReference type="Proteomes" id="UP000092377">
    <property type="component" value="Unassembled WGS sequence"/>
</dbReference>
<dbReference type="GO" id="GO:0003677">
    <property type="term" value="F:DNA binding"/>
    <property type="evidence" value="ECO:0007669"/>
    <property type="project" value="TreeGrafter"/>
</dbReference>
<dbReference type="PROSITE" id="PS00691">
    <property type="entry name" value="DNA_PHOTOLYASES_1_2"/>
    <property type="match status" value="1"/>
</dbReference>
<evidence type="ECO:0000256" key="1">
    <source>
        <dbReference type="ARBA" id="ARBA00001932"/>
    </source>
</evidence>
<dbReference type="GO" id="GO:0009416">
    <property type="term" value="P:response to light stimulus"/>
    <property type="evidence" value="ECO:0007669"/>
    <property type="project" value="TreeGrafter"/>
</dbReference>
<evidence type="ECO:0000256" key="13">
    <source>
        <dbReference type="PIRSR" id="PIRSR602081-2"/>
    </source>
</evidence>
<dbReference type="OrthoDB" id="9772484at2"/>
<dbReference type="EC" id="4.1.99.3" evidence="3"/>
<evidence type="ECO:0000313" key="17">
    <source>
        <dbReference type="Proteomes" id="UP000092377"/>
    </source>
</evidence>
<dbReference type="FunFam" id="1.10.579.10:FF:000003">
    <property type="entry name" value="Deoxyribodipyrimidine photo-lyase"/>
    <property type="match status" value="1"/>
</dbReference>
<protein>
    <recommendedName>
        <fullName evidence="4">Deoxyribodipyrimidine photo-lyase</fullName>
        <ecNumber evidence="3">4.1.99.3</ecNumber>
    </recommendedName>
    <alternativeName>
        <fullName evidence="8">DNA photolyase</fullName>
    </alternativeName>
    <alternativeName>
        <fullName evidence="11">Photoreactivating enzyme</fullName>
    </alternativeName>
</protein>
<dbReference type="SUPFAM" id="SSF52425">
    <property type="entry name" value="Cryptochrome/photolyase, N-terminal domain"/>
    <property type="match status" value="1"/>
</dbReference>
<dbReference type="GO" id="GO:0000719">
    <property type="term" value="P:photoreactive repair"/>
    <property type="evidence" value="ECO:0007669"/>
    <property type="project" value="UniProtKB-ARBA"/>
</dbReference>
<comment type="catalytic activity">
    <reaction evidence="9">
        <text>cyclobutadipyrimidine (in DNA) = 2 pyrimidine residues (in DNA).</text>
        <dbReference type="EC" id="4.1.99.3"/>
    </reaction>
</comment>
<dbReference type="PROSITE" id="PS00394">
    <property type="entry name" value="DNA_PHOTOLYASES_1_1"/>
    <property type="match status" value="1"/>
</dbReference>
<evidence type="ECO:0000256" key="6">
    <source>
        <dbReference type="ARBA" id="ARBA00022827"/>
    </source>
</evidence>
<evidence type="ECO:0000256" key="7">
    <source>
        <dbReference type="ARBA" id="ARBA00022991"/>
    </source>
</evidence>
<gene>
    <name evidence="16" type="ORF">AYY18_10870</name>
</gene>
<evidence type="ECO:0000256" key="14">
    <source>
        <dbReference type="RuleBase" id="RU004182"/>
    </source>
</evidence>
<dbReference type="NCBIfam" id="NF007955">
    <property type="entry name" value="PRK10674.1"/>
    <property type="match status" value="1"/>
</dbReference>
<feature type="site" description="Electron transfer via tryptophanyl radical" evidence="13">
    <location>
        <position position="359"/>
    </location>
</feature>
<dbReference type="Pfam" id="PF00875">
    <property type="entry name" value="DNA_photolyase"/>
    <property type="match status" value="1"/>
</dbReference>
<evidence type="ECO:0000256" key="2">
    <source>
        <dbReference type="ARBA" id="ARBA00005862"/>
    </source>
</evidence>
<dbReference type="InterPro" id="IPR005101">
    <property type="entry name" value="Cryptochr/Photolyase_FAD-bd"/>
</dbReference>
<evidence type="ECO:0000256" key="9">
    <source>
        <dbReference type="ARBA" id="ARBA00033999"/>
    </source>
</evidence>
<keyword evidence="5 12" id="KW-0285">Flavoprotein</keyword>
<comment type="function">
    <text evidence="10">Involved in repair of UV radiation-induced DNA damage. Catalyzes the light-dependent monomerization (300-600 nm) of cyclobutyl pyrimidine dimers (in cis-syn configuration), which are formed between adjacent bases on the same DNA strand upon exposure to ultraviolet radiation.</text>
</comment>
<evidence type="ECO:0000256" key="4">
    <source>
        <dbReference type="ARBA" id="ARBA00014046"/>
    </source>
</evidence>
<organism evidence="16 17">
    <name type="scientific">Morganella psychrotolerans</name>
    <dbReference type="NCBI Taxonomy" id="368603"/>
    <lineage>
        <taxon>Bacteria</taxon>
        <taxon>Pseudomonadati</taxon>
        <taxon>Pseudomonadota</taxon>
        <taxon>Gammaproteobacteria</taxon>
        <taxon>Enterobacterales</taxon>
        <taxon>Morganellaceae</taxon>
        <taxon>Morganella</taxon>
    </lineage>
</organism>
<feature type="site" description="Electron transfer via tryptophanyl radical" evidence="13">
    <location>
        <position position="306"/>
    </location>
</feature>
<dbReference type="InterPro" id="IPR002081">
    <property type="entry name" value="Cryptochrome/DNA_photolyase_1"/>
</dbReference>
<comment type="similarity">
    <text evidence="2">Belongs to the DNA photolyase class-1 family.</text>
</comment>
<dbReference type="SUPFAM" id="SSF48173">
    <property type="entry name" value="Cryptochrome/photolyase FAD-binding domain"/>
    <property type="match status" value="1"/>
</dbReference>
<dbReference type="PROSITE" id="PS51645">
    <property type="entry name" value="PHR_CRY_ALPHA_BETA"/>
    <property type="match status" value="1"/>
</dbReference>
<feature type="domain" description="Photolyase/cryptochrome alpha/beta" evidence="15">
    <location>
        <begin position="5"/>
        <end position="137"/>
    </location>
</feature>
<dbReference type="PRINTS" id="PR00147">
    <property type="entry name" value="DNAPHOTLYASE"/>
</dbReference>
<dbReference type="InterPro" id="IPR036155">
    <property type="entry name" value="Crypto/Photolyase_N_sf"/>
</dbReference>
<keyword evidence="16" id="KW-0456">Lyase</keyword>
<proteinExistence type="inferred from homology"/>
<evidence type="ECO:0000256" key="10">
    <source>
        <dbReference type="ARBA" id="ARBA00059220"/>
    </source>
</evidence>
<name>A0A1B8H251_9GAMM</name>
<comment type="cofactor">
    <cofactor evidence="12">
        <name>FAD</name>
        <dbReference type="ChEBI" id="CHEBI:57692"/>
    </cofactor>
    <text evidence="12">Binds 1 FAD per subunit.</text>
</comment>
<feature type="binding site" evidence="12">
    <location>
        <begin position="232"/>
        <end position="236"/>
    </location>
    <ligand>
        <name>FAD</name>
        <dbReference type="ChEBI" id="CHEBI:57692"/>
    </ligand>
</feature>
<reference evidence="17" key="1">
    <citation type="submission" date="2016-06" db="EMBL/GenBank/DDBJ databases">
        <authorList>
            <person name="Butler K."/>
        </authorList>
    </citation>
    <scope>NUCLEOTIDE SEQUENCE [LARGE SCALE GENOMIC DNA]</scope>
    <source>
        <strain evidence="17">GCSL-Mp20</strain>
    </source>
</reference>
<feature type="site" description="Electron transfer via tryptophanyl radical" evidence="13">
    <location>
        <position position="382"/>
    </location>
</feature>
<dbReference type="PANTHER" id="PTHR11455">
    <property type="entry name" value="CRYPTOCHROME"/>
    <property type="match status" value="1"/>
</dbReference>
<dbReference type="Gene3D" id="3.40.50.620">
    <property type="entry name" value="HUPs"/>
    <property type="match status" value="1"/>
</dbReference>
<dbReference type="PANTHER" id="PTHR11455:SF9">
    <property type="entry name" value="CRYPTOCHROME CIRCADIAN CLOCK 5 ISOFORM X1"/>
    <property type="match status" value="1"/>
</dbReference>
<feature type="binding site" evidence="12">
    <location>
        <begin position="274"/>
        <end position="281"/>
    </location>
    <ligand>
        <name>FAD</name>
        <dbReference type="ChEBI" id="CHEBI:57692"/>
    </ligand>
</feature>
<evidence type="ECO:0000256" key="12">
    <source>
        <dbReference type="PIRSR" id="PIRSR602081-1"/>
    </source>
</evidence>